<reference evidence="8" key="2">
    <citation type="submission" date="2025-09" db="UniProtKB">
        <authorList>
            <consortium name="Ensembl"/>
        </authorList>
    </citation>
    <scope>IDENTIFICATION</scope>
</reference>
<evidence type="ECO:0000256" key="1">
    <source>
        <dbReference type="ARBA" id="ARBA00004141"/>
    </source>
</evidence>
<dbReference type="InterPro" id="IPR000832">
    <property type="entry name" value="GPCR_2_secretin-like"/>
</dbReference>
<feature type="transmembrane region" description="Helical" evidence="6">
    <location>
        <begin position="385"/>
        <end position="407"/>
    </location>
</feature>
<keyword evidence="3 6" id="KW-1133">Transmembrane helix</keyword>
<protein>
    <submittedName>
        <fullName evidence="8">Adhesion G protein-coupled receptor G1</fullName>
    </submittedName>
</protein>
<evidence type="ECO:0000256" key="3">
    <source>
        <dbReference type="ARBA" id="ARBA00022989"/>
    </source>
</evidence>
<feature type="transmembrane region" description="Helical" evidence="6">
    <location>
        <begin position="192"/>
        <end position="213"/>
    </location>
</feature>
<dbReference type="Ensembl" id="ENSNBRT00000005860.1">
    <property type="protein sequence ID" value="ENSNBRP00000005691.1"/>
    <property type="gene ID" value="ENSNBRG00000004480.1"/>
</dbReference>
<feature type="transmembrane region" description="Helical" evidence="6">
    <location>
        <begin position="220"/>
        <end position="242"/>
    </location>
</feature>
<dbReference type="GO" id="GO:0007189">
    <property type="term" value="P:adenylate cyclase-activating G protein-coupled receptor signaling pathway"/>
    <property type="evidence" value="ECO:0007669"/>
    <property type="project" value="TreeGrafter"/>
</dbReference>
<feature type="transmembrane region" description="Helical" evidence="6">
    <location>
        <begin position="295"/>
        <end position="315"/>
    </location>
</feature>
<dbReference type="AlphaFoldDB" id="A0A3Q4GB17"/>
<feature type="transmembrane region" description="Helical" evidence="6">
    <location>
        <begin position="262"/>
        <end position="288"/>
    </location>
</feature>
<dbReference type="GO" id="GO:0004930">
    <property type="term" value="F:G protein-coupled receptor activity"/>
    <property type="evidence" value="ECO:0007669"/>
    <property type="project" value="InterPro"/>
</dbReference>
<dbReference type="PROSITE" id="PS50261">
    <property type="entry name" value="G_PROTEIN_RECEP_F2_4"/>
    <property type="match status" value="1"/>
</dbReference>
<feature type="compositionally biased region" description="Polar residues" evidence="5">
    <location>
        <begin position="438"/>
        <end position="448"/>
    </location>
</feature>
<dbReference type="Pfam" id="PF00002">
    <property type="entry name" value="7tm_2"/>
    <property type="match status" value="1"/>
</dbReference>
<sequence>FCGTWRHGNNPLSLNLNISTGCKGISISANESFLSINGQITAQCRRSEVITFKHLGLESGGDINFCLDWEPLLDQLMLTVGEKKLILCSPASLQDSCCTDLSDGPNTQDADYGILNTEINHDFITDKTRMAYNFLANFTNYSKEDYTYCVSIFLIENLKTRACVSWDTRKANKQQTETNSDEIMPHLLELTVITYLGCAVSLISCVALIIYLFRKRYRCIYSLPIHVGLAVSLAFLSLNFFFNGVLANVGGESVCPWVGAVLHYALLCSFAWMGIEVLHTFWLVYMVFTPRLKPYIWNLVGFALPAVPVVILAPIGDIYGPIEVPPSEDPENPYKMCWMDITENKGWLAFCFTNVMILALLVSSGLVMLFLVYRQIRTRDEWKQNRVAFLSIWGLSCLYGTTWGLAFLEFEPISTFILFITCILNSFQGHLKGKSSAPKISSEATSPNRKLDKNEQLKN</sequence>
<comment type="subcellular location">
    <subcellularLocation>
        <location evidence="1">Membrane</location>
        <topology evidence="1">Multi-pass membrane protein</topology>
    </subcellularLocation>
</comment>
<dbReference type="OMA" id="CVWVGAL"/>
<evidence type="ECO:0000313" key="9">
    <source>
        <dbReference type="Proteomes" id="UP000261580"/>
    </source>
</evidence>
<accession>A0A3Q4GB17</accession>
<evidence type="ECO:0000256" key="4">
    <source>
        <dbReference type="ARBA" id="ARBA00023136"/>
    </source>
</evidence>
<organism evidence="8 9">
    <name type="scientific">Neolamprologus brichardi</name>
    <name type="common">Fairy cichlid</name>
    <name type="synonym">Lamprologus brichardi</name>
    <dbReference type="NCBI Taxonomy" id="32507"/>
    <lineage>
        <taxon>Eukaryota</taxon>
        <taxon>Metazoa</taxon>
        <taxon>Chordata</taxon>
        <taxon>Craniata</taxon>
        <taxon>Vertebrata</taxon>
        <taxon>Euteleostomi</taxon>
        <taxon>Actinopterygii</taxon>
        <taxon>Neopterygii</taxon>
        <taxon>Teleostei</taxon>
        <taxon>Neoteleostei</taxon>
        <taxon>Acanthomorphata</taxon>
        <taxon>Ovalentaria</taxon>
        <taxon>Cichlomorphae</taxon>
        <taxon>Cichliformes</taxon>
        <taxon>Cichlidae</taxon>
        <taxon>African cichlids</taxon>
        <taxon>Pseudocrenilabrinae</taxon>
        <taxon>Lamprologini</taxon>
        <taxon>Neolamprologus</taxon>
    </lineage>
</organism>
<evidence type="ECO:0000259" key="7">
    <source>
        <dbReference type="PROSITE" id="PS50261"/>
    </source>
</evidence>
<dbReference type="Gene3D" id="1.20.1070.10">
    <property type="entry name" value="Rhodopsin 7-helix transmembrane proteins"/>
    <property type="match status" value="1"/>
</dbReference>
<evidence type="ECO:0000256" key="2">
    <source>
        <dbReference type="ARBA" id="ARBA00022692"/>
    </source>
</evidence>
<proteinExistence type="predicted"/>
<reference evidence="8" key="1">
    <citation type="submission" date="2025-08" db="UniProtKB">
        <authorList>
            <consortium name="Ensembl"/>
        </authorList>
    </citation>
    <scope>IDENTIFICATION</scope>
</reference>
<evidence type="ECO:0000256" key="6">
    <source>
        <dbReference type="SAM" id="Phobius"/>
    </source>
</evidence>
<dbReference type="GeneTree" id="ENSGT00940000154285"/>
<feature type="compositionally biased region" description="Basic and acidic residues" evidence="5">
    <location>
        <begin position="449"/>
        <end position="459"/>
    </location>
</feature>
<evidence type="ECO:0000256" key="5">
    <source>
        <dbReference type="SAM" id="MobiDB-lite"/>
    </source>
</evidence>
<dbReference type="PANTHER" id="PTHR12011">
    <property type="entry name" value="ADHESION G-PROTEIN COUPLED RECEPTOR"/>
    <property type="match status" value="1"/>
</dbReference>
<feature type="transmembrane region" description="Helical" evidence="6">
    <location>
        <begin position="347"/>
        <end position="373"/>
    </location>
</feature>
<evidence type="ECO:0000313" key="8">
    <source>
        <dbReference type="Ensembl" id="ENSNBRP00000005691.1"/>
    </source>
</evidence>
<keyword evidence="9" id="KW-1185">Reference proteome</keyword>
<dbReference type="GO" id="GO:0005886">
    <property type="term" value="C:plasma membrane"/>
    <property type="evidence" value="ECO:0007669"/>
    <property type="project" value="TreeGrafter"/>
</dbReference>
<name>A0A3Q4GB17_NEOBR</name>
<dbReference type="STRING" id="32507.ENSNBRP00000005691"/>
<feature type="domain" description="G-protein coupled receptors family 2 profile 2" evidence="7">
    <location>
        <begin position="190"/>
        <end position="429"/>
    </location>
</feature>
<dbReference type="Proteomes" id="UP000261580">
    <property type="component" value="Unassembled WGS sequence"/>
</dbReference>
<keyword evidence="4 6" id="KW-0472">Membrane</keyword>
<dbReference type="GO" id="GO:0007166">
    <property type="term" value="P:cell surface receptor signaling pathway"/>
    <property type="evidence" value="ECO:0007669"/>
    <property type="project" value="InterPro"/>
</dbReference>
<keyword evidence="2 6" id="KW-0812">Transmembrane</keyword>
<dbReference type="Bgee" id="ENSNBRG00000004480">
    <property type="expression patterns" value="Expressed in heart and 4 other cell types or tissues"/>
</dbReference>
<dbReference type="PANTHER" id="PTHR12011:SF435">
    <property type="entry name" value="ADHESION G PROTEIN-COUPLED RECEPTOR G1-RELATED"/>
    <property type="match status" value="1"/>
</dbReference>
<dbReference type="InterPro" id="IPR017981">
    <property type="entry name" value="GPCR_2-like_7TM"/>
</dbReference>
<feature type="region of interest" description="Disordered" evidence="5">
    <location>
        <begin position="436"/>
        <end position="459"/>
    </location>
</feature>